<gene>
    <name evidence="2" type="ORF">Sfulv_25380</name>
</gene>
<name>A0A7J0C6E8_9ACTN</name>
<dbReference type="Pfam" id="PF19565">
    <property type="entry name" value="DUF6087"/>
    <property type="match status" value="1"/>
</dbReference>
<comment type="caution">
    <text evidence="2">The sequence shown here is derived from an EMBL/GenBank/DDBJ whole genome shotgun (WGS) entry which is preliminary data.</text>
</comment>
<dbReference type="InterPro" id="IPR045733">
    <property type="entry name" value="DUF6087"/>
</dbReference>
<keyword evidence="3" id="KW-1185">Reference proteome</keyword>
<organism evidence="2 3">
    <name type="scientific">Streptomyces fulvorobeus</name>
    <dbReference type="NCBI Taxonomy" id="284028"/>
    <lineage>
        <taxon>Bacteria</taxon>
        <taxon>Bacillati</taxon>
        <taxon>Actinomycetota</taxon>
        <taxon>Actinomycetes</taxon>
        <taxon>Kitasatosporales</taxon>
        <taxon>Streptomycetaceae</taxon>
        <taxon>Streptomyces</taxon>
    </lineage>
</organism>
<sequence>MDDEPLSDWAERRDAKIGRLRTTPVISSDGPKGSHHARRFAPEAAAQRRSCTPGGLRILRCAERYAASAIVARPAVAPGRCTRPLHAAAERNRQRSAPASPSRRRRRSASQVRGQVMHASVPLIV</sequence>
<dbReference type="Proteomes" id="UP000498980">
    <property type="component" value="Unassembled WGS sequence"/>
</dbReference>
<evidence type="ECO:0000313" key="3">
    <source>
        <dbReference type="Proteomes" id="UP000498980"/>
    </source>
</evidence>
<evidence type="ECO:0000313" key="2">
    <source>
        <dbReference type="EMBL" id="GFM97727.1"/>
    </source>
</evidence>
<evidence type="ECO:0000256" key="1">
    <source>
        <dbReference type="SAM" id="MobiDB-lite"/>
    </source>
</evidence>
<accession>A0A7J0C6E8</accession>
<proteinExistence type="predicted"/>
<feature type="region of interest" description="Disordered" evidence="1">
    <location>
        <begin position="1"/>
        <end position="49"/>
    </location>
</feature>
<dbReference type="AlphaFoldDB" id="A0A7J0C6E8"/>
<protein>
    <submittedName>
        <fullName evidence="2">Uncharacterized protein</fullName>
    </submittedName>
</protein>
<reference evidence="2 3" key="1">
    <citation type="submission" date="2020-05" db="EMBL/GenBank/DDBJ databases">
        <title>Whole genome shotgun sequence of Streptomyces fulvorobeus NBRC 15897.</title>
        <authorList>
            <person name="Komaki H."/>
            <person name="Tamura T."/>
        </authorList>
    </citation>
    <scope>NUCLEOTIDE SEQUENCE [LARGE SCALE GENOMIC DNA]</scope>
    <source>
        <strain evidence="2 3">NBRC 15897</strain>
    </source>
</reference>
<feature type="region of interest" description="Disordered" evidence="1">
    <location>
        <begin position="87"/>
        <end position="125"/>
    </location>
</feature>
<dbReference type="EMBL" id="BLWC01000001">
    <property type="protein sequence ID" value="GFM97727.1"/>
    <property type="molecule type" value="Genomic_DNA"/>
</dbReference>